<keyword evidence="6" id="KW-0449">Lipoprotein</keyword>
<evidence type="ECO:0000256" key="7">
    <source>
        <dbReference type="SAM" id="SignalP"/>
    </source>
</evidence>
<dbReference type="Gene3D" id="3.40.50.2300">
    <property type="match status" value="2"/>
</dbReference>
<evidence type="ECO:0000313" key="10">
    <source>
        <dbReference type="Proteomes" id="UP001319861"/>
    </source>
</evidence>
<dbReference type="SUPFAM" id="SSF53822">
    <property type="entry name" value="Periplasmic binding protein-like I"/>
    <property type="match status" value="1"/>
</dbReference>
<dbReference type="Pfam" id="PF02608">
    <property type="entry name" value="Bmp"/>
    <property type="match status" value="1"/>
</dbReference>
<dbReference type="PROSITE" id="PS51257">
    <property type="entry name" value="PROKAR_LIPOPROTEIN"/>
    <property type="match status" value="1"/>
</dbReference>
<dbReference type="Proteomes" id="UP001319861">
    <property type="component" value="Chromosome"/>
</dbReference>
<dbReference type="PANTHER" id="PTHR34296">
    <property type="entry name" value="TRANSCRIPTIONAL ACTIVATOR PROTEIN MED"/>
    <property type="match status" value="1"/>
</dbReference>
<evidence type="ECO:0000313" key="9">
    <source>
        <dbReference type="EMBL" id="BCT75367.1"/>
    </source>
</evidence>
<proteinExistence type="inferred from homology"/>
<name>A0ABN6FEM3_SINCY</name>
<evidence type="ECO:0000256" key="5">
    <source>
        <dbReference type="ARBA" id="ARBA00023136"/>
    </source>
</evidence>
<feature type="signal peptide" evidence="7">
    <location>
        <begin position="1"/>
        <end position="25"/>
    </location>
</feature>
<reference evidence="9 10" key="1">
    <citation type="journal article" date="2021" name="J. Biosci. Bioeng.">
        <title>Identification and characterization of a chc gene cluster responsible for the aromatization pathway of cyclohexanecarboxylate degradation in Sinomonas cyclohexanicum ATCC 51369.</title>
        <authorList>
            <person name="Yamamoto T."/>
            <person name="Hasegawa Y."/>
            <person name="Lau P.C.K."/>
            <person name="Iwaki H."/>
        </authorList>
    </citation>
    <scope>NUCLEOTIDE SEQUENCE [LARGE SCALE GENOMIC DNA]</scope>
    <source>
        <strain evidence="9 10">ATCC 51369</strain>
    </source>
</reference>
<comment type="subcellular location">
    <subcellularLocation>
        <location evidence="1">Cell membrane</location>
        <topology evidence="1">Lipid-anchor</topology>
    </subcellularLocation>
</comment>
<keyword evidence="4 7" id="KW-0732">Signal</keyword>
<protein>
    <submittedName>
        <fullName evidence="9">BMP family ABC transporter substrate-binding protein</fullName>
    </submittedName>
</protein>
<organism evidence="9 10">
    <name type="scientific">Sinomonas cyclohexanicum</name>
    <name type="common">Corynebacterium cyclohexanicum</name>
    <dbReference type="NCBI Taxonomy" id="322009"/>
    <lineage>
        <taxon>Bacteria</taxon>
        <taxon>Bacillati</taxon>
        <taxon>Actinomycetota</taxon>
        <taxon>Actinomycetes</taxon>
        <taxon>Micrococcales</taxon>
        <taxon>Micrococcaceae</taxon>
        <taxon>Sinomonas</taxon>
    </lineage>
</organism>
<evidence type="ECO:0000256" key="4">
    <source>
        <dbReference type="ARBA" id="ARBA00022729"/>
    </source>
</evidence>
<sequence>MNTFRPRLPKAGFAGVALASAAALALAGCGSAPSSSGATASSSAQASNYLGCMVSDSGGFDDKSFNQSGYEGLQKAVKDLGIQEKHVQSKADTDYDPNLRSMVQAGCKLTVTVGFLLGDATKSIAAANPNSHFAIIDYTDPAFPKNVKPIVYDTAQAAFLAGYLAAGTTKTGKVATFGGLNIPTVTIFMDGFADGVKYYNQKKNKNVQVLGWDKDKQDGTFVGDFKSIDKGKVLTQGFLQQGADIILPVAGPVGSGAGSAVLDAKKAGTDAKLIWVDSDGYLTAPDYKSVLLTSVQKKMTDAVESVIKDDKDGKFDPSPYVGTLENGGVALAPFHDLDSTVPADMKSELASLQKDIISGAVKVESKSSPVTK</sequence>
<dbReference type="InterPro" id="IPR003760">
    <property type="entry name" value="PnrA-like"/>
</dbReference>
<dbReference type="InterPro" id="IPR028082">
    <property type="entry name" value="Peripla_BP_I"/>
</dbReference>
<evidence type="ECO:0000256" key="2">
    <source>
        <dbReference type="ARBA" id="ARBA00008610"/>
    </source>
</evidence>
<evidence type="ECO:0000256" key="1">
    <source>
        <dbReference type="ARBA" id="ARBA00004193"/>
    </source>
</evidence>
<accession>A0ABN6FEM3</accession>
<dbReference type="RefSeq" id="WP_229232123.1">
    <property type="nucleotide sequence ID" value="NZ_AP024525.1"/>
</dbReference>
<evidence type="ECO:0000259" key="8">
    <source>
        <dbReference type="Pfam" id="PF02608"/>
    </source>
</evidence>
<keyword evidence="5" id="KW-0472">Membrane</keyword>
<feature type="chain" id="PRO_5046065479" evidence="7">
    <location>
        <begin position="26"/>
        <end position="372"/>
    </location>
</feature>
<dbReference type="PANTHER" id="PTHR34296:SF2">
    <property type="entry name" value="ABC TRANSPORTER GUANOSINE-BINDING PROTEIN NUPN"/>
    <property type="match status" value="1"/>
</dbReference>
<keyword evidence="10" id="KW-1185">Reference proteome</keyword>
<keyword evidence="3" id="KW-1003">Cell membrane</keyword>
<evidence type="ECO:0000256" key="6">
    <source>
        <dbReference type="ARBA" id="ARBA00023288"/>
    </source>
</evidence>
<comment type="similarity">
    <text evidence="2">Belongs to the BMP lipoprotein family.</text>
</comment>
<evidence type="ECO:0000256" key="3">
    <source>
        <dbReference type="ARBA" id="ARBA00022475"/>
    </source>
</evidence>
<dbReference type="EMBL" id="AP024525">
    <property type="protein sequence ID" value="BCT75367.1"/>
    <property type="molecule type" value="Genomic_DNA"/>
</dbReference>
<feature type="domain" description="ABC transporter substrate-binding protein PnrA-like" evidence="8">
    <location>
        <begin position="53"/>
        <end position="357"/>
    </location>
</feature>
<gene>
    <name evidence="9" type="ORF">SCMU_12090</name>
</gene>
<dbReference type="CDD" id="cd06354">
    <property type="entry name" value="PBP1_PrnA-like"/>
    <property type="match status" value="1"/>
</dbReference>
<dbReference type="InterPro" id="IPR050957">
    <property type="entry name" value="BMP_lipoprotein"/>
</dbReference>